<keyword evidence="3" id="KW-0347">Helicase</keyword>
<feature type="region of interest" description="Disordered" evidence="1">
    <location>
        <begin position="44"/>
        <end position="85"/>
    </location>
</feature>
<dbReference type="AlphaFoldDB" id="A0A2N3R8S3"/>
<evidence type="ECO:0000259" key="2">
    <source>
        <dbReference type="PROSITE" id="PS51194"/>
    </source>
</evidence>
<feature type="domain" description="Helicase C-terminal" evidence="2">
    <location>
        <begin position="805"/>
        <end position="983"/>
    </location>
</feature>
<reference evidence="3 4" key="1">
    <citation type="submission" date="2017-10" db="EMBL/GenBank/DDBJ databases">
        <title>Bifidobacterium genomics.</title>
        <authorList>
            <person name="Lugli G.A."/>
            <person name="Milani C."/>
            <person name="Mancabelli L."/>
        </authorList>
    </citation>
    <scope>NUCLEOTIDE SEQUENCE [LARGE SCALE GENOMIC DNA]</scope>
    <source>
        <strain evidence="3 4">1460B</strain>
    </source>
</reference>
<proteinExistence type="predicted"/>
<dbReference type="CDD" id="cd18785">
    <property type="entry name" value="SF2_C"/>
    <property type="match status" value="1"/>
</dbReference>
<evidence type="ECO:0000256" key="1">
    <source>
        <dbReference type="SAM" id="MobiDB-lite"/>
    </source>
</evidence>
<feature type="compositionally biased region" description="Basic and acidic residues" evidence="1">
    <location>
        <begin position="64"/>
        <end position="78"/>
    </location>
</feature>
<dbReference type="NCBIfam" id="NF038325">
    <property type="entry name" value="DISARM_DrmAS"/>
    <property type="match status" value="1"/>
</dbReference>
<dbReference type="InterPro" id="IPR001650">
    <property type="entry name" value="Helicase_C-like"/>
</dbReference>
<dbReference type="Proteomes" id="UP000233731">
    <property type="component" value="Unassembled WGS sequence"/>
</dbReference>
<dbReference type="Gene3D" id="3.40.50.300">
    <property type="entry name" value="P-loop containing nucleotide triphosphate hydrolases"/>
    <property type="match status" value="1"/>
</dbReference>
<feature type="compositionally biased region" description="Acidic residues" evidence="1">
    <location>
        <begin position="53"/>
        <end position="63"/>
    </location>
</feature>
<evidence type="ECO:0000313" key="4">
    <source>
        <dbReference type="Proteomes" id="UP000233731"/>
    </source>
</evidence>
<keyword evidence="3" id="KW-0547">Nucleotide-binding</keyword>
<organism evidence="3 4">
    <name type="scientific">Bifidobacterium asteroides</name>
    <dbReference type="NCBI Taxonomy" id="1684"/>
    <lineage>
        <taxon>Bacteria</taxon>
        <taxon>Bacillati</taxon>
        <taxon>Actinomycetota</taxon>
        <taxon>Actinomycetes</taxon>
        <taxon>Bifidobacteriales</taxon>
        <taxon>Bifidobacteriaceae</taxon>
        <taxon>Bifidobacterium</taxon>
    </lineage>
</organism>
<sequence length="1109" mass="127063">MADRFKYAEVRQKIIDAIRTDLIGPWSSEEKLDENPRYAYLVGKLEPQRDENAPDENEQEIEADIDHDKGEDFTAGKDDDNEPISTTKFKLPSSIGISFYVESNLDCICLDVTWGDYTKSTEKNVDKDGKEHSHTVYNRIPEEETVQVKFSDFGRTKDYPLVQDSNVHVHVSRILLKDGYSLITAYVVNKRSNPSNDVEGLMFQVGVKAHAVDGSAVFIAEHICRNVLATDEFYFEQRPIMGRGRGCAAVWGNTENGRTNYVESAFIPEYEYPGVSAALKDFSPKYFSTWQMAAKGKKADTLHKLNTLADSYENWIKETLESSPRMNDKEFQGQVGNLVIDHCRDALRRIRDGIQIIETDEISFEAFRFMNSVIFMQNSIKNYAKKHGKGIECNFEEFLDPNNPKNEFAWRPFQIAFILMNLRGIVHPEDPEREIVDLLYFPTGGGKTEAYLGLMAFTIANRRLRVSDADKYNHDGGVTIILRYTLRLLTTQQRDRITRMVVAAELVRQKSYPRYGTEPISIGFWVGGGVTPNKFEDLKEKSGESYETRSQKNLLYKQLLTCPLCGIPLTKDDFYISPDEKSVEIYCSDKYCKFYKYPKTGERIPIPVYLVDEEIYAKCPTIILSTVDKFARLPWDVNTNALFGRVDRKCSRHGYIAIGVKHPKHRKTASLPAAEIKPVKPFLPPELIIQDELHLITGPLGTIYGAYETIIEDMCMHDEIKPKYVVSTATIKNADNQAKSLYARNTTKQFPPNGFEIGDSFFIREIPVEEDPFRKYVGICAPGQSMKTALLRTYAIILQAAYTFSLQEKYKDVIDPYYTLIGYFNSIRELGGTVRLLQDDIPDRIKRIQKRYHCKKRRFLNKNDEITSRMSSWKIPEKLNQLELPYTARDCIDTALATNMIATGMDIDRLGLMVVTGQPKQNSEYIQATSRIGRAHPGLVVALYNAYRPRDLSHYENFTGYHAQLYRFVEGTTATPFSARARDRVLHALVISAIRLLYPEMADNKDAAAINSLSQDQINAVKKMILDRIRIVKPSARDDADEEINQFIDWWKLKATQDNKPLLYYVFGTGRYSRLMNGYDQPHIESEKPTLRSMRDVESAANMYYYTED</sequence>
<accession>A0A2N3R8S3</accession>
<dbReference type="GO" id="GO:0004386">
    <property type="term" value="F:helicase activity"/>
    <property type="evidence" value="ECO:0007669"/>
    <property type="project" value="UniProtKB-KW"/>
</dbReference>
<dbReference type="EMBL" id="PCHJ01000024">
    <property type="protein sequence ID" value="PKV07872.1"/>
    <property type="molecule type" value="Genomic_DNA"/>
</dbReference>
<dbReference type="RefSeq" id="WP_101433112.1">
    <property type="nucleotide sequence ID" value="NZ_PCHJ01000024.1"/>
</dbReference>
<keyword evidence="3" id="KW-0378">Hydrolase</keyword>
<comment type="caution">
    <text evidence="3">The sequence shown here is derived from an EMBL/GenBank/DDBJ whole genome shotgun (WGS) entry which is preliminary data.</text>
</comment>
<dbReference type="Pfam" id="PF00271">
    <property type="entry name" value="Helicase_C"/>
    <property type="match status" value="1"/>
</dbReference>
<keyword evidence="3" id="KW-0067">ATP-binding</keyword>
<dbReference type="PROSITE" id="PS51194">
    <property type="entry name" value="HELICASE_CTER"/>
    <property type="match status" value="1"/>
</dbReference>
<dbReference type="InterPro" id="IPR027417">
    <property type="entry name" value="P-loop_NTPase"/>
</dbReference>
<dbReference type="SUPFAM" id="SSF52540">
    <property type="entry name" value="P-loop containing nucleoside triphosphate hydrolases"/>
    <property type="match status" value="2"/>
</dbReference>
<protein>
    <submittedName>
        <fullName evidence="3">Helicase family protein</fullName>
    </submittedName>
</protein>
<gene>
    <name evidence="3" type="ORF">CQR44_1643</name>
</gene>
<name>A0A2N3R8S3_9BIFI</name>
<evidence type="ECO:0000313" key="3">
    <source>
        <dbReference type="EMBL" id="PKV07872.1"/>
    </source>
</evidence>